<dbReference type="HAMAP" id="MF_02120">
    <property type="entry name" value="LysA"/>
    <property type="match status" value="1"/>
</dbReference>
<dbReference type="Gene3D" id="3.20.20.10">
    <property type="entry name" value="Alanine racemase"/>
    <property type="match status" value="1"/>
</dbReference>
<keyword evidence="3 6" id="KW-0663">Pyridoxal phosphate</keyword>
<proteinExistence type="inferred from homology"/>
<dbReference type="InterPro" id="IPR009006">
    <property type="entry name" value="Ala_racemase/Decarboxylase_C"/>
</dbReference>
<comment type="caution">
    <text evidence="10">The sequence shown here is derived from an EMBL/GenBank/DDBJ whole genome shotgun (WGS) entry which is preliminary data.</text>
</comment>
<evidence type="ECO:0000256" key="1">
    <source>
        <dbReference type="ARBA" id="ARBA00001933"/>
    </source>
</evidence>
<feature type="domain" description="Orn/DAP/Arg decarboxylase 2 N-terminal" evidence="9">
    <location>
        <begin position="59"/>
        <end position="295"/>
    </location>
</feature>
<comment type="subunit">
    <text evidence="6">Homodimer.</text>
</comment>
<evidence type="ECO:0000256" key="8">
    <source>
        <dbReference type="RuleBase" id="RU003738"/>
    </source>
</evidence>
<dbReference type="RefSeq" id="WP_382403548.1">
    <property type="nucleotide sequence ID" value="NZ_JBHSWH010000001.1"/>
</dbReference>
<dbReference type="SUPFAM" id="SSF50621">
    <property type="entry name" value="Alanine racemase C-terminal domain-like"/>
    <property type="match status" value="1"/>
</dbReference>
<dbReference type="EMBL" id="JBHSWH010000001">
    <property type="protein sequence ID" value="MFC6706870.1"/>
    <property type="molecule type" value="Genomic_DNA"/>
</dbReference>
<accession>A0ABW2AJ98</accession>
<dbReference type="InterPro" id="IPR002986">
    <property type="entry name" value="DAP_deCOOHase_LysA"/>
</dbReference>
<keyword evidence="2 6" id="KW-0210">Decarboxylase</keyword>
<evidence type="ECO:0000256" key="4">
    <source>
        <dbReference type="ARBA" id="ARBA00023154"/>
    </source>
</evidence>
<dbReference type="PANTHER" id="PTHR43727:SF2">
    <property type="entry name" value="GROUP IV DECARBOXYLASE"/>
    <property type="match status" value="1"/>
</dbReference>
<dbReference type="CDD" id="cd06828">
    <property type="entry name" value="PLPDE_III_DapDC"/>
    <property type="match status" value="1"/>
</dbReference>
<comment type="caution">
    <text evidence="6">Lacks conserved residue(s) required for the propagation of feature annotation.</text>
</comment>
<dbReference type="SUPFAM" id="SSF51419">
    <property type="entry name" value="PLP-binding barrel"/>
    <property type="match status" value="1"/>
</dbReference>
<evidence type="ECO:0000313" key="10">
    <source>
        <dbReference type="EMBL" id="MFC6706870.1"/>
    </source>
</evidence>
<evidence type="ECO:0000313" key="11">
    <source>
        <dbReference type="Proteomes" id="UP001596298"/>
    </source>
</evidence>
<comment type="similarity">
    <text evidence="6">Belongs to the Orn/Lys/Arg decarboxylase class-II family. LysA subfamily.</text>
</comment>
<dbReference type="NCBIfam" id="TIGR01048">
    <property type="entry name" value="lysA"/>
    <property type="match status" value="1"/>
</dbReference>
<evidence type="ECO:0000256" key="3">
    <source>
        <dbReference type="ARBA" id="ARBA00022898"/>
    </source>
</evidence>
<comment type="catalytic activity">
    <reaction evidence="6 8">
        <text>meso-2,6-diaminopimelate + H(+) = L-lysine + CO2</text>
        <dbReference type="Rhea" id="RHEA:15101"/>
        <dbReference type="ChEBI" id="CHEBI:15378"/>
        <dbReference type="ChEBI" id="CHEBI:16526"/>
        <dbReference type="ChEBI" id="CHEBI:32551"/>
        <dbReference type="ChEBI" id="CHEBI:57791"/>
        <dbReference type="EC" id="4.1.1.20"/>
    </reaction>
</comment>
<dbReference type="Gene3D" id="2.40.37.10">
    <property type="entry name" value="Lyase, Ornithine Decarboxylase, Chain A, domain 1"/>
    <property type="match status" value="1"/>
</dbReference>
<dbReference type="PANTHER" id="PTHR43727">
    <property type="entry name" value="DIAMINOPIMELATE DECARBOXYLASE"/>
    <property type="match status" value="1"/>
</dbReference>
<feature type="binding site" evidence="6">
    <location>
        <position position="250"/>
    </location>
    <ligand>
        <name>pyridoxal 5'-phosphate</name>
        <dbReference type="ChEBI" id="CHEBI:597326"/>
    </ligand>
</feature>
<dbReference type="InterPro" id="IPR000183">
    <property type="entry name" value="Orn/DAP/Arg_de-COase"/>
</dbReference>
<evidence type="ECO:0000256" key="6">
    <source>
        <dbReference type="HAMAP-Rule" id="MF_02120"/>
    </source>
</evidence>
<dbReference type="GO" id="GO:0008836">
    <property type="term" value="F:diaminopimelate decarboxylase activity"/>
    <property type="evidence" value="ECO:0007669"/>
    <property type="project" value="UniProtKB-EC"/>
</dbReference>
<evidence type="ECO:0000259" key="9">
    <source>
        <dbReference type="Pfam" id="PF02784"/>
    </source>
</evidence>
<feature type="binding site" evidence="6">
    <location>
        <position position="291"/>
    </location>
    <ligand>
        <name>substrate</name>
    </ligand>
</feature>
<feature type="binding site" evidence="6">
    <location>
        <position position="386"/>
    </location>
    <ligand>
        <name>pyridoxal 5'-phosphate</name>
        <dbReference type="ChEBI" id="CHEBI:597326"/>
    </ligand>
</feature>
<evidence type="ECO:0000256" key="5">
    <source>
        <dbReference type="ARBA" id="ARBA00023239"/>
    </source>
</evidence>
<dbReference type="PRINTS" id="PR01179">
    <property type="entry name" value="ODADCRBXLASE"/>
</dbReference>
<feature type="binding site" evidence="6">
    <location>
        <begin position="288"/>
        <end position="291"/>
    </location>
    <ligand>
        <name>pyridoxal 5'-phosphate</name>
        <dbReference type="ChEBI" id="CHEBI:597326"/>
    </ligand>
</feature>
<comment type="function">
    <text evidence="6">Specifically catalyzes the decarboxylation of meso-diaminopimelate (meso-DAP) to L-lysine.</text>
</comment>
<keyword evidence="4 6" id="KW-0457">Lysine biosynthesis</keyword>
<comment type="pathway">
    <text evidence="6 8">Amino-acid biosynthesis; L-lysine biosynthesis via DAP pathway; L-lysine from DL-2,6-diaminopimelate: step 1/1.</text>
</comment>
<dbReference type="InterPro" id="IPR022644">
    <property type="entry name" value="De-COase2_N"/>
</dbReference>
<keyword evidence="6" id="KW-0028">Amino-acid biosynthesis</keyword>
<dbReference type="EC" id="4.1.1.20" evidence="6 7"/>
<feature type="modified residue" description="N6-(pyridoxal phosphate)lysine" evidence="6">
    <location>
        <position position="82"/>
    </location>
</feature>
<feature type="binding site" evidence="6">
    <location>
        <position position="358"/>
    </location>
    <ligand>
        <name>substrate</name>
    </ligand>
</feature>
<dbReference type="PRINTS" id="PR01181">
    <property type="entry name" value="DAPDCRBXLASE"/>
</dbReference>
<protein>
    <recommendedName>
        <fullName evidence="6 7">Diaminopimelate decarboxylase</fullName>
        <shortName evidence="6">DAP decarboxylase</shortName>
        <shortName evidence="6">DAPDC</shortName>
        <ecNumber evidence="6 7">4.1.1.20</ecNumber>
    </recommendedName>
</protein>
<name>A0ABW2AJ98_9MICO</name>
<dbReference type="Pfam" id="PF02784">
    <property type="entry name" value="Orn_Arg_deC_N"/>
    <property type="match status" value="1"/>
</dbReference>
<dbReference type="Proteomes" id="UP001596298">
    <property type="component" value="Unassembled WGS sequence"/>
</dbReference>
<evidence type="ECO:0000256" key="7">
    <source>
        <dbReference type="NCBIfam" id="TIGR01048"/>
    </source>
</evidence>
<evidence type="ECO:0000256" key="2">
    <source>
        <dbReference type="ARBA" id="ARBA00022793"/>
    </source>
</evidence>
<comment type="cofactor">
    <cofactor evidence="1 6 8">
        <name>pyridoxal 5'-phosphate</name>
        <dbReference type="ChEBI" id="CHEBI:597326"/>
    </cofactor>
</comment>
<sequence length="434" mass="46802">MDRSLRALGPVYEHLSQVLPEESDVASDGVLTIGGCRVDEVAAKFGTPAYVFDEDGLRRQIRKYVDGLRARWPKSEVLFASKSLPCVAMYAMAAAEGLSIDVAGGGELMMALAAGVDPARIYLHGNAKSDEDLTMALQAGIQAVIVDNFDDLDRLDRLAKTPQAVLIRVIPEISPDTHASQITGGRGSKFGLPLDQVAIAVDRIVQHPLLQMAGLHLHIGSQVLQTDPFVQAVKAIANIGQYDRYDIGGGLGVQYTADEIAPSVDDYLDAVVDAARAVLPADATLLIEPGRSLVARAGVSLYRVDTVKRTGETFVAINGGMADNMDIALTGQKYEACLPTKMRGEPDTRCEVVGRQCESGDRMVSDALLVDPHVGDLLLMPVTGAYSYTMANNYNGARRPPIVFCRNGSASLAVRRETYEDMLDTHAPAFDRKW</sequence>
<gene>
    <name evidence="6 10" type="primary">lysA</name>
    <name evidence="10" type="ORF">ACFQDH_16810</name>
</gene>
<keyword evidence="11" id="KW-1185">Reference proteome</keyword>
<reference evidence="11" key="1">
    <citation type="journal article" date="2019" name="Int. J. Syst. Evol. Microbiol.">
        <title>The Global Catalogue of Microorganisms (GCM) 10K type strain sequencing project: providing services to taxonomists for standard genome sequencing and annotation.</title>
        <authorList>
            <consortium name="The Broad Institute Genomics Platform"/>
            <consortium name="The Broad Institute Genome Sequencing Center for Infectious Disease"/>
            <person name="Wu L."/>
            <person name="Ma J."/>
        </authorList>
    </citation>
    <scope>NUCLEOTIDE SEQUENCE [LARGE SCALE GENOMIC DNA]</scope>
    <source>
        <strain evidence="11">CCUG 58127</strain>
    </source>
</reference>
<keyword evidence="5 6" id="KW-0456">Lyase</keyword>
<organism evidence="10 11">
    <name type="scientific">Flexivirga alba</name>
    <dbReference type="NCBI Taxonomy" id="702742"/>
    <lineage>
        <taxon>Bacteria</taxon>
        <taxon>Bacillati</taxon>
        <taxon>Actinomycetota</taxon>
        <taxon>Actinomycetes</taxon>
        <taxon>Micrococcales</taxon>
        <taxon>Dermacoccaceae</taxon>
        <taxon>Flexivirga</taxon>
    </lineage>
</organism>
<feature type="binding site" evidence="6">
    <location>
        <position position="386"/>
    </location>
    <ligand>
        <name>substrate</name>
    </ligand>
</feature>
<dbReference type="InterPro" id="IPR029066">
    <property type="entry name" value="PLP-binding_barrel"/>
</dbReference>